<dbReference type="GO" id="GO:0005886">
    <property type="term" value="C:plasma membrane"/>
    <property type="evidence" value="ECO:0007669"/>
    <property type="project" value="UniProtKB-SubCell"/>
</dbReference>
<evidence type="ECO:0000256" key="9">
    <source>
        <dbReference type="ARBA" id="ARBA00023136"/>
    </source>
</evidence>
<accession>A0A1X1Z1I1</accession>
<sequence length="494" mass="50370">MPLNLASKSQASAFWFLRRRLAHALLRRSPSMHVEWERWQKLAVVVSVVVGVVGLGGSFLLGWWRPAGAVGKTAIVADRASGAIFVNMGGRLFPALNLVSAQLITGRPDVPAFVAGSDIASFPKGPTVGIAGAPVARPAVSSPPVSRWAVCDTAAATMAGRPVVTGVDGALALGEGARPLDSGVAALMSYAGQAFVVTSGVRMAVDVGDRAAAGPLGIEAGRPVVPMSRSLFDAVPAGGKLVVPVIPEAGAPALVDVGVPVVNGVVVVTRDVATGVDQFYVVVAGGVQPVSPVVAGMLRQRETFGFASPPRVAPDRLAKVATRHVLDVDYYPKTPLQLVDSGDLSVTCAAWERGVDDRQGRLSVIGARSVPAPGAGGQAVIPLIGGGNGGVQADQVVFGPGAATFVTTTGTAPDSPARQTLWLFDSSGVRYGVGFEGGALQALGLSSEQARLAPWSMLQVWPAGPELSRAAALTMHGASPGVAAPIPTKAVEGR</sequence>
<evidence type="ECO:0000256" key="2">
    <source>
        <dbReference type="ARBA" id="ARBA00008149"/>
    </source>
</evidence>
<dbReference type="GO" id="GO:0005576">
    <property type="term" value="C:extracellular region"/>
    <property type="evidence" value="ECO:0007669"/>
    <property type="project" value="TreeGrafter"/>
</dbReference>
<dbReference type="Pfam" id="PF05108">
    <property type="entry name" value="T7SS_ESX1_EccB"/>
    <property type="match status" value="1"/>
</dbReference>
<reference evidence="11 12" key="1">
    <citation type="submission" date="2016-01" db="EMBL/GenBank/DDBJ databases">
        <title>The new phylogeny of the genus Mycobacterium.</title>
        <authorList>
            <person name="Tarcisio F."/>
            <person name="Conor M."/>
            <person name="Antonella G."/>
            <person name="Elisabetta G."/>
            <person name="Giulia F.S."/>
            <person name="Sara T."/>
            <person name="Anna F."/>
            <person name="Clotilde B."/>
            <person name="Roberto B."/>
            <person name="Veronica D.S."/>
            <person name="Fabio R."/>
            <person name="Monica P."/>
            <person name="Olivier J."/>
            <person name="Enrico T."/>
            <person name="Nicola S."/>
        </authorList>
    </citation>
    <scope>NUCLEOTIDE SEQUENCE [LARGE SCALE GENOMIC DNA]</scope>
    <source>
        <strain evidence="11 12">DSM 44803</strain>
    </source>
</reference>
<proteinExistence type="inferred from homology"/>
<dbReference type="Gene3D" id="2.40.50.910">
    <property type="entry name" value="Type VII secretion system EccB, repeat 3 domain"/>
    <property type="match status" value="1"/>
</dbReference>
<keyword evidence="5" id="KW-0547">Nucleotide-binding</keyword>
<name>A0A1X1Z1I1_9MYCO</name>
<protein>
    <submittedName>
        <fullName evidence="11">Type VII secretion protein EccB</fullName>
    </submittedName>
</protein>
<dbReference type="InterPro" id="IPR007795">
    <property type="entry name" value="T7SS_EccB"/>
</dbReference>
<dbReference type="RefSeq" id="WP_085165149.1">
    <property type="nucleotide sequence ID" value="NZ_LQPH01000154.1"/>
</dbReference>
<dbReference type="OrthoDB" id="3847604at2"/>
<dbReference type="GO" id="GO:0005524">
    <property type="term" value="F:ATP binding"/>
    <property type="evidence" value="ECO:0007669"/>
    <property type="project" value="UniProtKB-KW"/>
</dbReference>
<keyword evidence="8 10" id="KW-1133">Transmembrane helix</keyword>
<dbReference type="PANTHER" id="PTHR40765">
    <property type="entry name" value="ESX-2 SECRETION SYSTEM ATPASE ECCB2"/>
    <property type="match status" value="1"/>
</dbReference>
<dbReference type="PANTHER" id="PTHR40765:SF2">
    <property type="entry name" value="ESX-2 SECRETION SYSTEM ATPASE ECCB2"/>
    <property type="match status" value="1"/>
</dbReference>
<dbReference type="InterPro" id="IPR044857">
    <property type="entry name" value="T7SS_EccB_R1"/>
</dbReference>
<dbReference type="Proteomes" id="UP000193781">
    <property type="component" value="Unassembled WGS sequence"/>
</dbReference>
<comment type="similarity">
    <text evidence="2">Belongs to the EccB family.</text>
</comment>
<evidence type="ECO:0000313" key="11">
    <source>
        <dbReference type="EMBL" id="ORW17177.1"/>
    </source>
</evidence>
<dbReference type="EMBL" id="LQPH01000154">
    <property type="protein sequence ID" value="ORW17177.1"/>
    <property type="molecule type" value="Genomic_DNA"/>
</dbReference>
<feature type="transmembrane region" description="Helical" evidence="10">
    <location>
        <begin position="42"/>
        <end position="64"/>
    </location>
</feature>
<comment type="subcellular location">
    <subcellularLocation>
        <location evidence="1">Cell membrane</location>
        <topology evidence="1">Single-pass membrane protein</topology>
    </subcellularLocation>
</comment>
<keyword evidence="7" id="KW-0067">ATP-binding</keyword>
<keyword evidence="9 10" id="KW-0472">Membrane</keyword>
<dbReference type="GO" id="GO:0016787">
    <property type="term" value="F:hydrolase activity"/>
    <property type="evidence" value="ECO:0007669"/>
    <property type="project" value="UniProtKB-KW"/>
</dbReference>
<organism evidence="11 12">
    <name type="scientific">Mycobacterium nebraskense</name>
    <dbReference type="NCBI Taxonomy" id="244292"/>
    <lineage>
        <taxon>Bacteria</taxon>
        <taxon>Bacillati</taxon>
        <taxon>Actinomycetota</taxon>
        <taxon>Actinomycetes</taxon>
        <taxon>Mycobacteriales</taxon>
        <taxon>Mycobacteriaceae</taxon>
        <taxon>Mycobacterium</taxon>
    </lineage>
</organism>
<dbReference type="NCBIfam" id="TIGR03919">
    <property type="entry name" value="T7SS_EccB"/>
    <property type="match status" value="1"/>
</dbReference>
<keyword evidence="3" id="KW-1003">Cell membrane</keyword>
<evidence type="ECO:0000256" key="5">
    <source>
        <dbReference type="ARBA" id="ARBA00022741"/>
    </source>
</evidence>
<keyword evidence="6" id="KW-0378">Hydrolase</keyword>
<comment type="caution">
    <text evidence="11">The sequence shown here is derived from an EMBL/GenBank/DDBJ whole genome shotgun (WGS) entry which is preliminary data.</text>
</comment>
<evidence type="ECO:0000256" key="8">
    <source>
        <dbReference type="ARBA" id="ARBA00022989"/>
    </source>
</evidence>
<evidence type="ECO:0000313" key="12">
    <source>
        <dbReference type="Proteomes" id="UP000193781"/>
    </source>
</evidence>
<evidence type="ECO:0000256" key="3">
    <source>
        <dbReference type="ARBA" id="ARBA00022475"/>
    </source>
</evidence>
<dbReference type="Gene3D" id="3.30.2390.20">
    <property type="entry name" value="Type VII secretion system EccB, repeat 1 domain"/>
    <property type="match status" value="1"/>
</dbReference>
<keyword evidence="12" id="KW-1185">Reference proteome</keyword>
<keyword evidence="4 10" id="KW-0812">Transmembrane</keyword>
<evidence type="ECO:0000256" key="1">
    <source>
        <dbReference type="ARBA" id="ARBA00004162"/>
    </source>
</evidence>
<dbReference type="AlphaFoldDB" id="A0A1X1Z1I1"/>
<dbReference type="InterPro" id="IPR042485">
    <property type="entry name" value="T7SS_EccB_R3"/>
</dbReference>
<evidence type="ECO:0000256" key="6">
    <source>
        <dbReference type="ARBA" id="ARBA00022801"/>
    </source>
</evidence>
<evidence type="ECO:0000256" key="4">
    <source>
        <dbReference type="ARBA" id="ARBA00022692"/>
    </source>
</evidence>
<gene>
    <name evidence="11" type="ORF">AWC17_13335</name>
</gene>
<evidence type="ECO:0000256" key="10">
    <source>
        <dbReference type="SAM" id="Phobius"/>
    </source>
</evidence>
<evidence type="ECO:0000256" key="7">
    <source>
        <dbReference type="ARBA" id="ARBA00022840"/>
    </source>
</evidence>